<dbReference type="RefSeq" id="WP_115818642.1">
    <property type="nucleotide sequence ID" value="NZ_QRDV01000009.1"/>
</dbReference>
<protein>
    <recommendedName>
        <fullName evidence="3">SpoIIAA-like protein</fullName>
    </recommendedName>
</protein>
<evidence type="ECO:0000313" key="1">
    <source>
        <dbReference type="EMBL" id="RED42149.1"/>
    </source>
</evidence>
<reference evidence="1 2" key="1">
    <citation type="submission" date="2018-07" db="EMBL/GenBank/DDBJ databases">
        <title>Genomic Encyclopedia of Type Strains, Phase III (KMG-III): the genomes of soil and plant-associated and newly described type strains.</title>
        <authorList>
            <person name="Whitman W."/>
        </authorList>
    </citation>
    <scope>NUCLEOTIDE SEQUENCE [LARGE SCALE GENOMIC DNA]</scope>
    <source>
        <strain evidence="1 2">CECT 7946</strain>
    </source>
</reference>
<dbReference type="Gene3D" id="3.40.970.30">
    <property type="entry name" value="yp_829618.1 like domains"/>
    <property type="match status" value="1"/>
</dbReference>
<accession>A0A3D9GYZ7</accession>
<comment type="caution">
    <text evidence="1">The sequence shown here is derived from an EMBL/GenBank/DDBJ whole genome shotgun (WGS) entry which is preliminary data.</text>
</comment>
<dbReference type="OrthoDB" id="1443546at2"/>
<dbReference type="AlphaFoldDB" id="A0A3D9GYZ7"/>
<sequence>MKSHQLSFGEIIIIKPNLAEVIINDEVLMDIKMVDEYHAFLLTHLEAPFSLLVNKKFSYAYTFEAQKTIATLKEIKAMAVVVEGFNAKVSTNFLISINKEHKWNIKTFRLRSEALEWLENED</sequence>
<gene>
    <name evidence="1" type="ORF">DFQ10_10944</name>
</gene>
<name>A0A3D9GYZ7_9FLAO</name>
<proteinExistence type="predicted"/>
<keyword evidence="2" id="KW-1185">Reference proteome</keyword>
<dbReference type="EMBL" id="QRDV01000009">
    <property type="protein sequence ID" value="RED42149.1"/>
    <property type="molecule type" value="Genomic_DNA"/>
</dbReference>
<evidence type="ECO:0008006" key="3">
    <source>
        <dbReference type="Google" id="ProtNLM"/>
    </source>
</evidence>
<organism evidence="1 2">
    <name type="scientific">Winogradskyella eximia</name>
    <dbReference type="NCBI Taxonomy" id="262006"/>
    <lineage>
        <taxon>Bacteria</taxon>
        <taxon>Pseudomonadati</taxon>
        <taxon>Bacteroidota</taxon>
        <taxon>Flavobacteriia</taxon>
        <taxon>Flavobacteriales</taxon>
        <taxon>Flavobacteriaceae</taxon>
        <taxon>Winogradskyella</taxon>
    </lineage>
</organism>
<dbReference type="Proteomes" id="UP000256980">
    <property type="component" value="Unassembled WGS sequence"/>
</dbReference>
<evidence type="ECO:0000313" key="2">
    <source>
        <dbReference type="Proteomes" id="UP000256980"/>
    </source>
</evidence>